<proteinExistence type="predicted"/>
<keyword evidence="3" id="KW-1185">Reference proteome</keyword>
<evidence type="ECO:0000313" key="3">
    <source>
        <dbReference type="Proteomes" id="UP001199106"/>
    </source>
</evidence>
<reference evidence="2" key="1">
    <citation type="submission" date="2021-07" db="EMBL/GenBank/DDBJ databases">
        <title>Genome Resource of American Ginseng Black Spot Pathogen Alternaria panax.</title>
        <authorList>
            <person name="Qiu C."/>
            <person name="Wang W."/>
            <person name="Liu Z."/>
        </authorList>
    </citation>
    <scope>NUCLEOTIDE SEQUENCE</scope>
    <source>
        <strain evidence="2">BNCC115425</strain>
    </source>
</reference>
<evidence type="ECO:0000256" key="1">
    <source>
        <dbReference type="SAM" id="MobiDB-lite"/>
    </source>
</evidence>
<dbReference type="Proteomes" id="UP001199106">
    <property type="component" value="Unassembled WGS sequence"/>
</dbReference>
<gene>
    <name evidence="2" type="ORF">G6011_07393</name>
</gene>
<sequence>MNVPHYTSKTARVPDEKERSTHLNMHLSDTATHAINTVASARSDGGTDHHSRVANQFQPSTQLYSQQQHQARIIHPSHFVSSMAPPLPRQPTRAVGIAVNDLLPYCTTEPPLNEAQVIALSDIVGSLRELVVLALGAASGAAGCMEKLEGAVGWQAAGNIADFFADEWEIEG</sequence>
<comment type="caution">
    <text evidence="2">The sequence shown here is derived from an EMBL/GenBank/DDBJ whole genome shotgun (WGS) entry which is preliminary data.</text>
</comment>
<evidence type="ECO:0000313" key="2">
    <source>
        <dbReference type="EMBL" id="KAG9188688.1"/>
    </source>
</evidence>
<organism evidence="2 3">
    <name type="scientific">Alternaria panax</name>
    <dbReference type="NCBI Taxonomy" id="48097"/>
    <lineage>
        <taxon>Eukaryota</taxon>
        <taxon>Fungi</taxon>
        <taxon>Dikarya</taxon>
        <taxon>Ascomycota</taxon>
        <taxon>Pezizomycotina</taxon>
        <taxon>Dothideomycetes</taxon>
        <taxon>Pleosporomycetidae</taxon>
        <taxon>Pleosporales</taxon>
        <taxon>Pleosporineae</taxon>
        <taxon>Pleosporaceae</taxon>
        <taxon>Alternaria</taxon>
        <taxon>Alternaria sect. Panax</taxon>
    </lineage>
</organism>
<feature type="region of interest" description="Disordered" evidence="1">
    <location>
        <begin position="1"/>
        <end position="20"/>
    </location>
</feature>
<feature type="compositionally biased region" description="Polar residues" evidence="1">
    <location>
        <begin position="1"/>
        <end position="10"/>
    </location>
</feature>
<dbReference type="AlphaFoldDB" id="A0AAD4FGT7"/>
<name>A0AAD4FGT7_9PLEO</name>
<protein>
    <submittedName>
        <fullName evidence="2">Uncharacterized protein</fullName>
    </submittedName>
</protein>
<accession>A0AAD4FGT7</accession>
<dbReference type="EMBL" id="JAANER010000006">
    <property type="protein sequence ID" value="KAG9188688.1"/>
    <property type="molecule type" value="Genomic_DNA"/>
</dbReference>